<gene>
    <name evidence="11" type="ORF">GPECTOR_58g549</name>
</gene>
<keyword evidence="5" id="KW-0677">Repeat</keyword>
<dbReference type="InterPro" id="IPR036537">
    <property type="entry name" value="Adaptor_Cbl_N_dom_sf"/>
</dbReference>
<evidence type="ECO:0000256" key="5">
    <source>
        <dbReference type="ARBA" id="ARBA00022737"/>
    </source>
</evidence>
<dbReference type="Gene3D" id="3.40.50.300">
    <property type="entry name" value="P-loop containing nucleotide triphosphate hydrolases"/>
    <property type="match status" value="1"/>
</dbReference>
<dbReference type="GO" id="GO:0005874">
    <property type="term" value="C:microtubule"/>
    <property type="evidence" value="ECO:0007669"/>
    <property type="project" value="UniProtKB-KW"/>
</dbReference>
<evidence type="ECO:0000256" key="2">
    <source>
        <dbReference type="ARBA" id="ARBA00009622"/>
    </source>
</evidence>
<evidence type="ECO:0000256" key="10">
    <source>
        <dbReference type="SAM" id="MobiDB-lite"/>
    </source>
</evidence>
<dbReference type="Pfam" id="PF13424">
    <property type="entry name" value="TPR_12"/>
    <property type="match status" value="2"/>
</dbReference>
<evidence type="ECO:0000256" key="4">
    <source>
        <dbReference type="ARBA" id="ARBA00022701"/>
    </source>
</evidence>
<name>A0A150G6Y4_GONPE</name>
<dbReference type="InterPro" id="IPR027417">
    <property type="entry name" value="P-loop_NTPase"/>
</dbReference>
<dbReference type="GO" id="GO:0007166">
    <property type="term" value="P:cell surface receptor signaling pathway"/>
    <property type="evidence" value="ECO:0007669"/>
    <property type="project" value="InterPro"/>
</dbReference>
<dbReference type="PANTHER" id="PTHR45783:SF3">
    <property type="entry name" value="KINESIN LIGHT CHAIN"/>
    <property type="match status" value="1"/>
</dbReference>
<keyword evidence="7" id="KW-0175">Coiled coil</keyword>
<keyword evidence="9" id="KW-0206">Cytoskeleton</keyword>
<dbReference type="Gene3D" id="1.20.930.20">
    <property type="entry name" value="Adaptor protein Cbl, N-terminal domain"/>
    <property type="match status" value="1"/>
</dbReference>
<dbReference type="Proteomes" id="UP000075714">
    <property type="component" value="Unassembled WGS sequence"/>
</dbReference>
<sequence>MKLAKKGLQLTRKAIEQIKDALPFPGKEAASLALVVLNLVDTAMANADNLQQLQDRALAFLDILDAYHTTLLQIEKYKGVVGEYSRLLEGICKYAQTYTNRNCIMKLLTGSDDREHYDELVAGLVDLTQRVLLCVGFDSNARLQGVQAAVAEAAEALQRVSVYTDHAARVRSAVQAAGGLEAVMADPAKLQAVLEQMEDGQRITVEAVRSLLAAHLDRGPHCKIRQPDLQLFWKLTYPGEASVPWAMFWSDFPAGLARVCSAPSAAAAIADTSTTSVTTPAASGGGSGSTLAQRMVRLLATKAARAAFQCAVELEDNARVSVYELHLAFSGAGDLEDEARALLERVAGRGGLDGLEEGAFTWEPAAAPPTDTAAWPGGSIPAAGDGDDGDGGGGGGGGHGGSPSTKTFSTTRMQLPQVDPNYVGREEAACDVVGVLTRGGSSALLLAGGGMGKSSLAIDVGWRLFSAGSLPAGALWVDLRGARSSVEVEARFCSTLGIQREQEDNVGRIVVAISKAADGGVAAESQASKPESLSLLLVVDNAEDALSDEAAAGTLHGMLSHITRAAGASVRMLVTSRVPLGAEVAKLVEVRVSELGPQAASRFVRSIAQDVTPEQAATVAAACGCVPLVLRLVSEALVRGQLTLKDMPTVASCGGGPTAPAAAASGAAVYTVSATPNAAAPADAMGVSAPASASAATELSSSRPPPPYPVAVAVEIVLRSLTWPLQRAVMQLAVFPAAFSSGDAAAVMATSQQQAASTLAALYRQGLLQNSARRSSAEPFIMHASIRQAAEQLAARVDPTTQPAARVRYARLVLQLLSEWAGMYRSREYRLALKLARDRLPDIGHLVELISPQPPPQPQPAQPPLSPPQPSQQPPQQPNAGTATAEVSHVAATGCGSACVSGDRGSGGGGVSESLLALLWHDLAAALTNELFMLLEAMGVVTTLEPACAALAGEAEGGVGSGGGRSGAVAGNAASASLLLSNVHFFLAHIKHMRCRYADAQGHARACVDVRVQELGEDSLEAGKAMYCLGWCLHFLDRSAETKPLYEKFLQACRRCLGEDHPDTAQSLHGLASCLSMLGQDEEAIQLFGRAAELRQRLLGAEHPDVMNSLNGLASCHAMLCEWPKAEPLFRRLLEMRMRVQGEEHSGTASALKNLAMCVKRQDRLGEAEALNRRALELHTRVHGEGHPQTAACMFNLAACVDVQGGREAEAEPLYRQALAINRQVMGEEHPYTAATLSNLAGCVQDQGRIEEARELWRELVEIRRRTLGPDHEETVDAEKSLEECV</sequence>
<dbReference type="EMBL" id="LSYV01000059">
    <property type="protein sequence ID" value="KXZ45100.1"/>
    <property type="molecule type" value="Genomic_DNA"/>
</dbReference>
<evidence type="ECO:0000256" key="6">
    <source>
        <dbReference type="ARBA" id="ARBA00022803"/>
    </source>
</evidence>
<keyword evidence="12" id="KW-1185">Reference proteome</keyword>
<keyword evidence="4" id="KW-0493">Microtubule</keyword>
<dbReference type="GO" id="GO:0005871">
    <property type="term" value="C:kinesin complex"/>
    <property type="evidence" value="ECO:0007669"/>
    <property type="project" value="InterPro"/>
</dbReference>
<feature type="compositionally biased region" description="Gly residues" evidence="10">
    <location>
        <begin position="391"/>
        <end position="401"/>
    </location>
</feature>
<protein>
    <submittedName>
        <fullName evidence="11">Uncharacterized protein</fullName>
    </submittedName>
</protein>
<evidence type="ECO:0000256" key="3">
    <source>
        <dbReference type="ARBA" id="ARBA00022490"/>
    </source>
</evidence>
<accession>A0A150G6Y4</accession>
<dbReference type="OrthoDB" id="546701at2759"/>
<comment type="subcellular location">
    <subcellularLocation>
        <location evidence="1">Cytoplasm</location>
        <location evidence="1">Cytoskeleton</location>
    </subcellularLocation>
</comment>
<dbReference type="PANTHER" id="PTHR45783">
    <property type="entry name" value="KINESIN LIGHT CHAIN"/>
    <property type="match status" value="1"/>
</dbReference>
<dbReference type="GO" id="GO:0019894">
    <property type="term" value="F:kinesin binding"/>
    <property type="evidence" value="ECO:0007669"/>
    <property type="project" value="TreeGrafter"/>
</dbReference>
<feature type="region of interest" description="Disordered" evidence="10">
    <location>
        <begin position="848"/>
        <end position="887"/>
    </location>
</feature>
<comment type="caution">
    <text evidence="11">The sequence shown here is derived from an EMBL/GenBank/DDBJ whole genome shotgun (WGS) entry which is preliminary data.</text>
</comment>
<keyword evidence="3" id="KW-0963">Cytoplasm</keyword>
<dbReference type="GO" id="GO:0005737">
    <property type="term" value="C:cytoplasm"/>
    <property type="evidence" value="ECO:0007669"/>
    <property type="project" value="TreeGrafter"/>
</dbReference>
<proteinExistence type="inferred from homology"/>
<comment type="similarity">
    <text evidence="2">Belongs to the kinesin light chain family.</text>
</comment>
<evidence type="ECO:0000256" key="8">
    <source>
        <dbReference type="ARBA" id="ARBA00023175"/>
    </source>
</evidence>
<feature type="compositionally biased region" description="Pro residues" evidence="10">
    <location>
        <begin position="852"/>
        <end position="877"/>
    </location>
</feature>
<evidence type="ECO:0000313" key="12">
    <source>
        <dbReference type="Proteomes" id="UP000075714"/>
    </source>
</evidence>
<dbReference type="GO" id="GO:0007018">
    <property type="term" value="P:microtubule-based movement"/>
    <property type="evidence" value="ECO:0007669"/>
    <property type="project" value="TreeGrafter"/>
</dbReference>
<dbReference type="SUPFAM" id="SSF52540">
    <property type="entry name" value="P-loop containing nucleoside triphosphate hydrolases"/>
    <property type="match status" value="1"/>
</dbReference>
<evidence type="ECO:0000256" key="7">
    <source>
        <dbReference type="ARBA" id="ARBA00023054"/>
    </source>
</evidence>
<reference evidence="12" key="1">
    <citation type="journal article" date="2016" name="Nat. Commun.">
        <title>The Gonium pectorale genome demonstrates co-option of cell cycle regulation during the evolution of multicellularity.</title>
        <authorList>
            <person name="Hanschen E.R."/>
            <person name="Marriage T.N."/>
            <person name="Ferris P.J."/>
            <person name="Hamaji T."/>
            <person name="Toyoda A."/>
            <person name="Fujiyama A."/>
            <person name="Neme R."/>
            <person name="Noguchi H."/>
            <person name="Minakuchi Y."/>
            <person name="Suzuki M."/>
            <person name="Kawai-Toyooka H."/>
            <person name="Smith D.R."/>
            <person name="Sparks H."/>
            <person name="Anderson J."/>
            <person name="Bakaric R."/>
            <person name="Luria V."/>
            <person name="Karger A."/>
            <person name="Kirschner M.W."/>
            <person name="Durand P.M."/>
            <person name="Michod R.E."/>
            <person name="Nozaki H."/>
            <person name="Olson B.J."/>
        </authorList>
    </citation>
    <scope>NUCLEOTIDE SEQUENCE [LARGE SCALE GENOMIC DNA]</scope>
    <source>
        <strain evidence="12">NIES-2863</strain>
    </source>
</reference>
<dbReference type="CDD" id="cd21037">
    <property type="entry name" value="MLKL_NTD"/>
    <property type="match status" value="1"/>
</dbReference>
<dbReference type="Pfam" id="PF13374">
    <property type="entry name" value="TPR_10"/>
    <property type="match status" value="1"/>
</dbReference>
<dbReference type="InterPro" id="IPR011990">
    <property type="entry name" value="TPR-like_helical_dom_sf"/>
</dbReference>
<evidence type="ECO:0000256" key="1">
    <source>
        <dbReference type="ARBA" id="ARBA00004245"/>
    </source>
</evidence>
<dbReference type="InterPro" id="IPR059179">
    <property type="entry name" value="MLKL-like_MCAfunc"/>
</dbReference>
<dbReference type="Gene3D" id="1.25.40.10">
    <property type="entry name" value="Tetratricopeptide repeat domain"/>
    <property type="match status" value="2"/>
</dbReference>
<dbReference type="STRING" id="33097.A0A150G6Y4"/>
<evidence type="ECO:0000313" key="11">
    <source>
        <dbReference type="EMBL" id="KXZ45100.1"/>
    </source>
</evidence>
<dbReference type="InterPro" id="IPR002151">
    <property type="entry name" value="Kinesin_light"/>
</dbReference>
<dbReference type="SUPFAM" id="SSF48452">
    <property type="entry name" value="TPR-like"/>
    <property type="match status" value="2"/>
</dbReference>
<keyword evidence="8" id="KW-0505">Motor protein</keyword>
<evidence type="ECO:0000256" key="9">
    <source>
        <dbReference type="ARBA" id="ARBA00023212"/>
    </source>
</evidence>
<dbReference type="SMART" id="SM00028">
    <property type="entry name" value="TPR"/>
    <property type="match status" value="6"/>
</dbReference>
<dbReference type="InterPro" id="IPR019734">
    <property type="entry name" value="TPR_rpt"/>
</dbReference>
<feature type="region of interest" description="Disordered" evidence="10">
    <location>
        <begin position="365"/>
        <end position="408"/>
    </location>
</feature>
<organism evidence="11 12">
    <name type="scientific">Gonium pectorale</name>
    <name type="common">Green alga</name>
    <dbReference type="NCBI Taxonomy" id="33097"/>
    <lineage>
        <taxon>Eukaryota</taxon>
        <taxon>Viridiplantae</taxon>
        <taxon>Chlorophyta</taxon>
        <taxon>core chlorophytes</taxon>
        <taxon>Chlorophyceae</taxon>
        <taxon>CS clade</taxon>
        <taxon>Chlamydomonadales</taxon>
        <taxon>Volvocaceae</taxon>
        <taxon>Gonium</taxon>
    </lineage>
</organism>
<feature type="compositionally biased region" description="Low complexity" evidence="10">
    <location>
        <begin position="365"/>
        <end position="376"/>
    </location>
</feature>
<keyword evidence="6" id="KW-0802">TPR repeat</keyword>